<gene>
    <name evidence="2" type="ORF">MAR_010744</name>
</gene>
<accession>A0ABY7FS43</accession>
<dbReference type="SUPFAM" id="SSF51695">
    <property type="entry name" value="PLC-like phosphodiesterases"/>
    <property type="match status" value="1"/>
</dbReference>
<dbReference type="PROSITE" id="PS50007">
    <property type="entry name" value="PIPLC_X_DOMAIN"/>
    <property type="match status" value="1"/>
</dbReference>
<dbReference type="PANTHER" id="PTHR13593">
    <property type="match status" value="1"/>
</dbReference>
<protein>
    <submittedName>
        <fullName evidence="2">PLCX2-like protein</fullName>
    </submittedName>
</protein>
<dbReference type="InterPro" id="IPR017946">
    <property type="entry name" value="PLC-like_Pdiesterase_TIM-brl"/>
</dbReference>
<dbReference type="Gene3D" id="3.20.20.190">
    <property type="entry name" value="Phosphatidylinositol (PI) phosphodiesterase"/>
    <property type="match status" value="1"/>
</dbReference>
<proteinExistence type="predicted"/>
<dbReference type="SMART" id="SM00148">
    <property type="entry name" value="PLCXc"/>
    <property type="match status" value="1"/>
</dbReference>
<dbReference type="InterPro" id="IPR042158">
    <property type="entry name" value="PLCXD1/2/3"/>
</dbReference>
<organism evidence="2 3">
    <name type="scientific">Mya arenaria</name>
    <name type="common">Soft-shell clam</name>
    <dbReference type="NCBI Taxonomy" id="6604"/>
    <lineage>
        <taxon>Eukaryota</taxon>
        <taxon>Metazoa</taxon>
        <taxon>Spiralia</taxon>
        <taxon>Lophotrochozoa</taxon>
        <taxon>Mollusca</taxon>
        <taxon>Bivalvia</taxon>
        <taxon>Autobranchia</taxon>
        <taxon>Heteroconchia</taxon>
        <taxon>Euheterodonta</taxon>
        <taxon>Imparidentia</taxon>
        <taxon>Neoheterodontei</taxon>
        <taxon>Myida</taxon>
        <taxon>Myoidea</taxon>
        <taxon>Myidae</taxon>
        <taxon>Mya</taxon>
    </lineage>
</organism>
<dbReference type="InterPro" id="IPR000909">
    <property type="entry name" value="PLipase_C_PInositol-sp_X_dom"/>
</dbReference>
<dbReference type="CDD" id="cd08616">
    <property type="entry name" value="PI-PLCXD1c"/>
    <property type="match status" value="1"/>
</dbReference>
<keyword evidence="3" id="KW-1185">Reference proteome</keyword>
<reference evidence="2" key="1">
    <citation type="submission" date="2022-11" db="EMBL/GenBank/DDBJ databases">
        <title>Centuries of genome instability and evolution in soft-shell clam transmissible cancer (bioRxiv).</title>
        <authorList>
            <person name="Hart S.F.M."/>
            <person name="Yonemitsu M.A."/>
            <person name="Giersch R.M."/>
            <person name="Beal B.F."/>
            <person name="Arriagada G."/>
            <person name="Davis B.W."/>
            <person name="Ostrander E.A."/>
            <person name="Goff S.P."/>
            <person name="Metzger M.J."/>
        </authorList>
    </citation>
    <scope>NUCLEOTIDE SEQUENCE</scope>
    <source>
        <strain evidence="2">MELC-2E11</strain>
        <tissue evidence="2">Siphon/mantle</tissue>
    </source>
</reference>
<dbReference type="Proteomes" id="UP001164746">
    <property type="component" value="Chromosome 14"/>
</dbReference>
<sequence length="393" mass="44209">MATTLSPRPTLTDRFPSRLPGVLTNCEITNVKCDLCVTMATAQADVSMEAISLVSFNMDILAFHLFHTCFAMMSYVRWMSQLPAWLTHMPLSCLAIPGSHNSGTSDLDPALGIAVDQTASIRVLGSTCCGSSVVRQWSKTQHLSILEQLKAGIRYFDFRVALHPRTGDFRFVHGLYGSLVEQTLWDIKLFLLQNPQEVAILHFYRFYNVGIEAHKQLLAYIRTILGELLVPRPFSGPSHTMWGTTLNTLWQTTHRVIAVYNDDGGADFPDIWHGEYVDSPWPNTNKANDLINFLENNYTNKHRYKNDTFYNWQGVLTARTKDVALSLSSSLEGRLASSATASFVKWLRGGKVPGPQELNICTADFVENHDFIPTVIALNQHMRDIPRPFIAQN</sequence>
<feature type="domain" description="Phosphatidylinositol-specific phospholipase C X" evidence="1">
    <location>
        <begin position="87"/>
        <end position="261"/>
    </location>
</feature>
<name>A0ABY7FS43_MYAAR</name>
<evidence type="ECO:0000313" key="3">
    <source>
        <dbReference type="Proteomes" id="UP001164746"/>
    </source>
</evidence>
<evidence type="ECO:0000313" key="2">
    <source>
        <dbReference type="EMBL" id="WAR25040.1"/>
    </source>
</evidence>
<dbReference type="EMBL" id="CP111025">
    <property type="protein sequence ID" value="WAR25040.1"/>
    <property type="molecule type" value="Genomic_DNA"/>
</dbReference>
<evidence type="ECO:0000259" key="1">
    <source>
        <dbReference type="SMART" id="SM00148"/>
    </source>
</evidence>
<dbReference type="InterPro" id="IPR051057">
    <property type="entry name" value="PI-PLC_domain"/>
</dbReference>
<dbReference type="PANTHER" id="PTHR13593:SF113">
    <property type="entry name" value="SI:DKEY-266F7.9"/>
    <property type="match status" value="1"/>
</dbReference>